<evidence type="ECO:0000313" key="2">
    <source>
        <dbReference type="EMBL" id="KAK0131686.1"/>
    </source>
</evidence>
<dbReference type="AlphaFoldDB" id="A0AA47NMH2"/>
<name>A0AA47NMH2_MERPO</name>
<sequence>MFRFLCCRGRGISKYHAVIFCMGNARVLQGFSDASVIHPTLYWRSTPGVSVTGTRGHSVDVIRSSASWYIKEESTLYTGQYHSRLSFGNLCNHLYEELLAAGAIGAMRQPAQIVDDESLVQRSLSVQPSMTASRCPLDGRGETIHHSPTTNH</sequence>
<evidence type="ECO:0000256" key="1">
    <source>
        <dbReference type="SAM" id="MobiDB-lite"/>
    </source>
</evidence>
<keyword evidence="3" id="KW-1185">Reference proteome</keyword>
<reference evidence="2" key="1">
    <citation type="journal article" date="2023" name="Front. Mar. Sci.">
        <title>A new Merluccius polli reference genome to investigate the effects of global change in West African waters.</title>
        <authorList>
            <person name="Mateo J.L."/>
            <person name="Blanco-Fernandez C."/>
            <person name="Garcia-Vazquez E."/>
            <person name="Machado-Schiaffino G."/>
        </authorList>
    </citation>
    <scope>NUCLEOTIDE SEQUENCE</scope>
    <source>
        <strain evidence="2">C29</strain>
        <tissue evidence="2">Fin</tissue>
    </source>
</reference>
<accession>A0AA47NMH2</accession>
<organism evidence="2 3">
    <name type="scientific">Merluccius polli</name>
    <name type="common">Benguela hake</name>
    <name type="synonym">Merluccius cadenati</name>
    <dbReference type="NCBI Taxonomy" id="89951"/>
    <lineage>
        <taxon>Eukaryota</taxon>
        <taxon>Metazoa</taxon>
        <taxon>Chordata</taxon>
        <taxon>Craniata</taxon>
        <taxon>Vertebrata</taxon>
        <taxon>Euteleostomi</taxon>
        <taxon>Actinopterygii</taxon>
        <taxon>Neopterygii</taxon>
        <taxon>Teleostei</taxon>
        <taxon>Neoteleostei</taxon>
        <taxon>Acanthomorphata</taxon>
        <taxon>Zeiogadaria</taxon>
        <taxon>Gadariae</taxon>
        <taxon>Gadiformes</taxon>
        <taxon>Gadoidei</taxon>
        <taxon>Merlucciidae</taxon>
        <taxon>Merluccius</taxon>
    </lineage>
</organism>
<feature type="region of interest" description="Disordered" evidence="1">
    <location>
        <begin position="131"/>
        <end position="152"/>
    </location>
</feature>
<dbReference type="Proteomes" id="UP001174136">
    <property type="component" value="Unassembled WGS sequence"/>
</dbReference>
<proteinExistence type="predicted"/>
<protein>
    <submittedName>
        <fullName evidence="2">Uncharacterized protein</fullName>
    </submittedName>
</protein>
<comment type="caution">
    <text evidence="2">The sequence shown here is derived from an EMBL/GenBank/DDBJ whole genome shotgun (WGS) entry which is preliminary data.</text>
</comment>
<evidence type="ECO:0000313" key="3">
    <source>
        <dbReference type="Proteomes" id="UP001174136"/>
    </source>
</evidence>
<dbReference type="EMBL" id="JAOPHQ010006395">
    <property type="protein sequence ID" value="KAK0131686.1"/>
    <property type="molecule type" value="Genomic_DNA"/>
</dbReference>
<gene>
    <name evidence="2" type="ORF">N1851_033551</name>
</gene>